<feature type="domain" description="PPE family C-terminal" evidence="3">
    <location>
        <begin position="309"/>
        <end position="387"/>
    </location>
</feature>
<dbReference type="Pfam" id="PF12484">
    <property type="entry name" value="PPE-SVP"/>
    <property type="match status" value="1"/>
</dbReference>
<dbReference type="InterPro" id="IPR022171">
    <property type="entry name" value="PPE_C"/>
</dbReference>
<comment type="caution">
    <text evidence="4">The sequence shown here is derived from an EMBL/GenBank/DDBJ whole genome shotgun (WGS) entry which is preliminary data.</text>
</comment>
<protein>
    <submittedName>
        <fullName evidence="4">PPE family protein</fullName>
    </submittedName>
</protein>
<evidence type="ECO:0000259" key="2">
    <source>
        <dbReference type="Pfam" id="PF00823"/>
    </source>
</evidence>
<feature type="domain" description="PPE" evidence="2">
    <location>
        <begin position="3"/>
        <end position="165"/>
    </location>
</feature>
<dbReference type="InterPro" id="IPR000030">
    <property type="entry name" value="PPE_dom"/>
</dbReference>
<dbReference type="SUPFAM" id="SSF140459">
    <property type="entry name" value="PE/PPE dimer-like"/>
    <property type="match status" value="1"/>
</dbReference>
<keyword evidence="5" id="KW-1185">Reference proteome</keyword>
<dbReference type="Pfam" id="PF00823">
    <property type="entry name" value="PPE"/>
    <property type="match status" value="1"/>
</dbReference>
<sequence length="391" mass="38531">MLDFAALPPEINSAKMYSGPGSASMLAAAGAWNTIAAEMRSAATSYNSVITELTSNGWLGPSSMSMLSAATPYLTWLDTAAAQAEQTAAQAFAAATAFESAFAATVPPPVVTANRAQLAMLVATNIFGQNTPAIAANEAQYASMWAQDAAAMNGYASDSTAASQLAPLSAPSKSTQTYGVAKQSAAVAKATQTTGQTVQSNLSAVTSTAPKAASGEDFLSLLSGIFSGANNSAVGTFMQGNYFSTMVVNGALAGGPFNPQFLLGTIAGFNFLSAATQGGDLLPGLGDIASATAEVSPAAALGGVSAPISAAVGHANLVGAVSVPPGWASAAAIQPADTAIPATGLSDIGSSNGTGGPGGFAAPVGGAAGRRRPIPKYGFRPVVISRPPAAG</sequence>
<dbReference type="RefSeq" id="WP_369738503.1">
    <property type="nucleotide sequence ID" value="NZ_JBGEDP010000001.1"/>
</dbReference>
<dbReference type="InterPro" id="IPR038332">
    <property type="entry name" value="PPE_sf"/>
</dbReference>
<proteinExistence type="inferred from homology"/>
<organism evidence="4 5">
    <name type="scientific">Mycobacterium servetii</name>
    <dbReference type="NCBI Taxonomy" id="3237418"/>
    <lineage>
        <taxon>Bacteria</taxon>
        <taxon>Bacillati</taxon>
        <taxon>Actinomycetota</taxon>
        <taxon>Actinomycetes</taxon>
        <taxon>Mycobacteriales</taxon>
        <taxon>Mycobacteriaceae</taxon>
        <taxon>Mycobacterium</taxon>
    </lineage>
</organism>
<dbReference type="PANTHER" id="PTHR46766">
    <property type="entry name" value="GLUTAMINE-RICH PROTEIN 2"/>
    <property type="match status" value="1"/>
</dbReference>
<gene>
    <name evidence="4" type="ORF">AB8998_14325</name>
</gene>
<reference evidence="4 5" key="1">
    <citation type="submission" date="2024-08" db="EMBL/GenBank/DDBJ databases">
        <title>Mycobacterium servetensis sp. nov., a novel rapid-growing mycobacterial species recovered from a human patient in Zaragoza, Spain.</title>
        <authorList>
            <person name="Tristancho-Baro A.I."/>
            <person name="Buenestado-Serrano S."/>
            <person name="Garcia De Viedma D."/>
            <person name="Milagro-Beamonte A."/>
            <person name="Burillo N."/>
            <person name="Sanz S."/>
            <person name="Lopez-Calleja A.I."/>
            <person name="Penas-Utrilla D."/>
            <person name="Guardingo M."/>
            <person name="Garcia M.J."/>
            <person name="Vinuelas-Bayon J."/>
        </authorList>
    </citation>
    <scope>NUCLEOTIDE SEQUENCE [LARGE SCALE GENOMIC DNA]</scope>
    <source>
        <strain evidence="5">HUMS_12744610</strain>
    </source>
</reference>
<comment type="similarity">
    <text evidence="1">Belongs to the mycobacterial PPE family.</text>
</comment>
<dbReference type="Gene3D" id="1.20.1260.20">
    <property type="entry name" value="PPE superfamily"/>
    <property type="match status" value="1"/>
</dbReference>
<dbReference type="PANTHER" id="PTHR46766:SF1">
    <property type="entry name" value="GLUTAMINE-RICH PROTEIN 2"/>
    <property type="match status" value="1"/>
</dbReference>
<dbReference type="Proteomes" id="UP001564760">
    <property type="component" value="Unassembled WGS sequence"/>
</dbReference>
<name>A0ABV4C485_9MYCO</name>
<evidence type="ECO:0000313" key="5">
    <source>
        <dbReference type="Proteomes" id="UP001564760"/>
    </source>
</evidence>
<evidence type="ECO:0000256" key="1">
    <source>
        <dbReference type="ARBA" id="ARBA00010652"/>
    </source>
</evidence>
<accession>A0ABV4C485</accession>
<evidence type="ECO:0000259" key="3">
    <source>
        <dbReference type="Pfam" id="PF12484"/>
    </source>
</evidence>
<dbReference type="EMBL" id="JBGEDP010000001">
    <property type="protein sequence ID" value="MEY8016095.1"/>
    <property type="molecule type" value="Genomic_DNA"/>
</dbReference>
<evidence type="ECO:0000313" key="4">
    <source>
        <dbReference type="EMBL" id="MEY8016095.1"/>
    </source>
</evidence>